<accession>A0AAC9JTK1</accession>
<dbReference type="InterPro" id="IPR023393">
    <property type="entry name" value="START-like_dom_sf"/>
</dbReference>
<dbReference type="EMBL" id="CP018095">
    <property type="protein sequence ID" value="APF38381.1"/>
    <property type="molecule type" value="Genomic_DNA"/>
</dbReference>
<protein>
    <recommendedName>
        <fullName evidence="2">Activator of Hsp90 ATPase homologue 1/2-like C-terminal domain-containing protein</fullName>
    </recommendedName>
</protein>
<dbReference type="SUPFAM" id="SSF55961">
    <property type="entry name" value="Bet v1-like"/>
    <property type="match status" value="1"/>
</dbReference>
<evidence type="ECO:0000313" key="4">
    <source>
        <dbReference type="Proteomes" id="UP000182703"/>
    </source>
</evidence>
<evidence type="ECO:0000259" key="2">
    <source>
        <dbReference type="Pfam" id="PF08327"/>
    </source>
</evidence>
<comment type="similarity">
    <text evidence="1">Belongs to the AHA1 family.</text>
</comment>
<dbReference type="RefSeq" id="WP_055457760.1">
    <property type="nucleotide sequence ID" value="NZ_CP018095.1"/>
</dbReference>
<keyword evidence="4" id="KW-1185">Reference proteome</keyword>
<feature type="domain" description="Activator of Hsp90 ATPase homologue 1/2-like C-terminal" evidence="2">
    <location>
        <begin position="12"/>
        <end position="146"/>
    </location>
</feature>
<dbReference type="AlphaFoldDB" id="A0AAC9JTK1"/>
<reference evidence="3 4" key="1">
    <citation type="submission" date="2016-11" db="EMBL/GenBank/DDBJ databases">
        <title>Complete genome sequence of the aerobically denitrifying bacterium Chelatococcus daeguensis TAD1.</title>
        <authorList>
            <person name="Yang Y."/>
            <person name="Huang S."/>
            <person name="Lin E."/>
        </authorList>
    </citation>
    <scope>NUCLEOTIDE SEQUENCE [LARGE SCALE GENOMIC DNA]</scope>
    <source>
        <strain evidence="3 4">TAD1</strain>
    </source>
</reference>
<evidence type="ECO:0000313" key="3">
    <source>
        <dbReference type="EMBL" id="APF38381.1"/>
    </source>
</evidence>
<name>A0AAC9JTK1_9HYPH</name>
<gene>
    <name evidence="3" type="ORF">BOQ54_14500</name>
</gene>
<evidence type="ECO:0000256" key="1">
    <source>
        <dbReference type="ARBA" id="ARBA00006817"/>
    </source>
</evidence>
<dbReference type="KEGG" id="cdq:BOQ54_14500"/>
<dbReference type="CDD" id="cd08898">
    <property type="entry name" value="SRPBCC_CalC_Aha1-like_5"/>
    <property type="match status" value="1"/>
</dbReference>
<dbReference type="InterPro" id="IPR013538">
    <property type="entry name" value="ASHA1/2-like_C"/>
</dbReference>
<sequence length="149" mass="16703">MPDTIEKTIHLKAPPDRVWRALSDSTEFGRWFRAEVTGEIREGAVLSCRSLYPGTEHMRWDMRIVTLEPGRRLVWDWPAFDPAAFPGDPDSDARLTVSITLTPEGAGTRLTLVESGFADLPEGPALAVWQRNEGGWTMQMQNIVDHVAT</sequence>
<organism evidence="3 4">
    <name type="scientific">Chelatococcus daeguensis</name>
    <dbReference type="NCBI Taxonomy" id="444444"/>
    <lineage>
        <taxon>Bacteria</taxon>
        <taxon>Pseudomonadati</taxon>
        <taxon>Pseudomonadota</taxon>
        <taxon>Alphaproteobacteria</taxon>
        <taxon>Hyphomicrobiales</taxon>
        <taxon>Chelatococcaceae</taxon>
        <taxon>Chelatococcus</taxon>
    </lineage>
</organism>
<dbReference type="Gene3D" id="3.30.530.20">
    <property type="match status" value="1"/>
</dbReference>
<proteinExistence type="inferred from homology"/>
<dbReference type="Pfam" id="PF08327">
    <property type="entry name" value="AHSA1"/>
    <property type="match status" value="1"/>
</dbReference>
<dbReference type="Proteomes" id="UP000182703">
    <property type="component" value="Chromosome"/>
</dbReference>